<keyword evidence="4" id="KW-0808">Transferase</keyword>
<evidence type="ECO:0000256" key="5">
    <source>
        <dbReference type="ARBA" id="ARBA00022741"/>
    </source>
</evidence>
<sequence length="244" mass="25754">MTSYAQIPTPTPVGVETLLLDLFAPPGADRQRGGDDHARDLAMLWRVDAVHRAKNLAQLSLSLAHVVADPANRWNVAASAAPARSLARTYELLGRDGDHPAPVPCFALVSEIAVRLAQMFGRARGIAVEVVGEEVFAPPEHRRALALMCSELVINALKYAFPAGGPGTITVSLEHRDDGIALMVADDGVGVPNSHGLGQGFGLLDRLAHVLDATVVRSTNVNGAGWCVTVGVPAIVIAEEAWVD</sequence>
<comment type="catalytic activity">
    <reaction evidence="1">
        <text>ATP + protein L-histidine = ADP + protein N-phospho-L-histidine.</text>
        <dbReference type="EC" id="2.7.13.3"/>
    </reaction>
</comment>
<organism evidence="9 10">
    <name type="scientific">Sphingomonas oligophenolica</name>
    <dbReference type="NCBI Taxonomy" id="301154"/>
    <lineage>
        <taxon>Bacteria</taxon>
        <taxon>Pseudomonadati</taxon>
        <taxon>Pseudomonadota</taxon>
        <taxon>Alphaproteobacteria</taxon>
        <taxon>Sphingomonadales</taxon>
        <taxon>Sphingomonadaceae</taxon>
        <taxon>Sphingomonas</taxon>
    </lineage>
</organism>
<name>A0A502CHY4_9SPHN</name>
<dbReference type="SMART" id="SM00387">
    <property type="entry name" value="HATPase_c"/>
    <property type="match status" value="1"/>
</dbReference>
<keyword evidence="3" id="KW-0597">Phosphoprotein</keyword>
<accession>A0A502CHY4</accession>
<protein>
    <recommendedName>
        <fullName evidence="2">histidine kinase</fullName>
        <ecNumber evidence="2">2.7.13.3</ecNumber>
    </recommendedName>
</protein>
<dbReference type="RefSeq" id="WP_140871324.1">
    <property type="nucleotide sequence ID" value="NZ_RCZK01000006.1"/>
</dbReference>
<gene>
    <name evidence="9" type="ORF">EAH84_09750</name>
</gene>
<comment type="caution">
    <text evidence="9">The sequence shown here is derived from an EMBL/GenBank/DDBJ whole genome shotgun (WGS) entry which is preliminary data.</text>
</comment>
<dbReference type="EC" id="2.7.13.3" evidence="2"/>
<dbReference type="GO" id="GO:0005524">
    <property type="term" value="F:ATP binding"/>
    <property type="evidence" value="ECO:0007669"/>
    <property type="project" value="UniProtKB-KW"/>
</dbReference>
<evidence type="ECO:0000256" key="7">
    <source>
        <dbReference type="ARBA" id="ARBA00022840"/>
    </source>
</evidence>
<keyword evidence="5" id="KW-0547">Nucleotide-binding</keyword>
<evidence type="ECO:0000259" key="8">
    <source>
        <dbReference type="SMART" id="SM00387"/>
    </source>
</evidence>
<evidence type="ECO:0000256" key="2">
    <source>
        <dbReference type="ARBA" id="ARBA00012438"/>
    </source>
</evidence>
<dbReference type="GO" id="GO:0004673">
    <property type="term" value="F:protein histidine kinase activity"/>
    <property type="evidence" value="ECO:0007669"/>
    <property type="project" value="UniProtKB-EC"/>
</dbReference>
<reference evidence="9 10" key="1">
    <citation type="journal article" date="2019" name="Environ. Microbiol.">
        <title>Species interactions and distinct microbial communities in high Arctic permafrost affected cryosols are associated with the CH4 and CO2 gas fluxes.</title>
        <authorList>
            <person name="Altshuler I."/>
            <person name="Hamel J."/>
            <person name="Turney S."/>
            <person name="Magnuson E."/>
            <person name="Levesque R."/>
            <person name="Greer C."/>
            <person name="Whyte L.G."/>
        </authorList>
    </citation>
    <scope>NUCLEOTIDE SEQUENCE [LARGE SCALE GENOMIC DNA]</scope>
    <source>
        <strain evidence="9 10">S5.1</strain>
    </source>
</reference>
<dbReference type="InterPro" id="IPR036890">
    <property type="entry name" value="HATPase_C_sf"/>
</dbReference>
<dbReference type="InterPro" id="IPR003594">
    <property type="entry name" value="HATPase_dom"/>
</dbReference>
<dbReference type="Gene3D" id="3.30.565.10">
    <property type="entry name" value="Histidine kinase-like ATPase, C-terminal domain"/>
    <property type="match status" value="1"/>
</dbReference>
<evidence type="ECO:0000313" key="10">
    <source>
        <dbReference type="Proteomes" id="UP000318413"/>
    </source>
</evidence>
<dbReference type="Proteomes" id="UP000318413">
    <property type="component" value="Unassembled WGS sequence"/>
</dbReference>
<keyword evidence="7" id="KW-0067">ATP-binding</keyword>
<dbReference type="SUPFAM" id="SSF55874">
    <property type="entry name" value="ATPase domain of HSP90 chaperone/DNA topoisomerase II/histidine kinase"/>
    <property type="match status" value="1"/>
</dbReference>
<proteinExistence type="predicted"/>
<evidence type="ECO:0000256" key="3">
    <source>
        <dbReference type="ARBA" id="ARBA00022553"/>
    </source>
</evidence>
<dbReference type="EMBL" id="RCZK01000006">
    <property type="protein sequence ID" value="TPG12423.1"/>
    <property type="molecule type" value="Genomic_DNA"/>
</dbReference>
<dbReference type="OrthoDB" id="7297573at2"/>
<evidence type="ECO:0000256" key="4">
    <source>
        <dbReference type="ARBA" id="ARBA00022679"/>
    </source>
</evidence>
<evidence type="ECO:0000313" key="9">
    <source>
        <dbReference type="EMBL" id="TPG12423.1"/>
    </source>
</evidence>
<dbReference type="PANTHER" id="PTHR41523:SF8">
    <property type="entry name" value="ETHYLENE RESPONSE SENSOR PROTEIN"/>
    <property type="match status" value="1"/>
</dbReference>
<evidence type="ECO:0000256" key="1">
    <source>
        <dbReference type="ARBA" id="ARBA00000085"/>
    </source>
</evidence>
<dbReference type="Pfam" id="PF02518">
    <property type="entry name" value="HATPase_c"/>
    <property type="match status" value="1"/>
</dbReference>
<keyword evidence="6 9" id="KW-0418">Kinase</keyword>
<keyword evidence="10" id="KW-1185">Reference proteome</keyword>
<evidence type="ECO:0000256" key="6">
    <source>
        <dbReference type="ARBA" id="ARBA00022777"/>
    </source>
</evidence>
<feature type="domain" description="Histidine kinase/HSP90-like ATPase" evidence="8">
    <location>
        <begin position="140"/>
        <end position="236"/>
    </location>
</feature>
<dbReference type="AlphaFoldDB" id="A0A502CHY4"/>
<dbReference type="PANTHER" id="PTHR41523">
    <property type="entry name" value="TWO-COMPONENT SYSTEM SENSOR PROTEIN"/>
    <property type="match status" value="1"/>
</dbReference>